<dbReference type="GO" id="GO:0005813">
    <property type="term" value="C:centrosome"/>
    <property type="evidence" value="ECO:0007669"/>
    <property type="project" value="UniProtKB-SubCell"/>
</dbReference>
<reference evidence="7" key="3">
    <citation type="submission" date="2025-09" db="UniProtKB">
        <authorList>
            <consortium name="Ensembl"/>
        </authorList>
    </citation>
    <scope>IDENTIFICATION</scope>
</reference>
<reference evidence="8" key="1">
    <citation type="submission" date="2015-09" db="EMBL/GenBank/DDBJ databases">
        <authorList>
            <person name="Sai Rama Sridatta P."/>
        </authorList>
    </citation>
    <scope>NUCLEOTIDE SEQUENCE [LARGE SCALE GENOMIC DNA]</scope>
</reference>
<dbReference type="GO" id="GO:0005814">
    <property type="term" value="C:centriole"/>
    <property type="evidence" value="ECO:0007669"/>
    <property type="project" value="TreeGrafter"/>
</dbReference>
<evidence type="ECO:0000313" key="8">
    <source>
        <dbReference type="Proteomes" id="UP000314980"/>
    </source>
</evidence>
<name>A0A4W6F6L1_LATCA</name>
<reference evidence="7" key="2">
    <citation type="submission" date="2025-08" db="UniProtKB">
        <authorList>
            <consortium name="Ensembl"/>
        </authorList>
    </citation>
    <scope>IDENTIFICATION</scope>
</reference>
<proteinExistence type="predicted"/>
<keyword evidence="3" id="KW-0206">Cytoskeleton</keyword>
<dbReference type="GO" id="GO:0008017">
    <property type="term" value="F:microtubule binding"/>
    <property type="evidence" value="ECO:0007669"/>
    <property type="project" value="TreeGrafter"/>
</dbReference>
<evidence type="ECO:0000256" key="3">
    <source>
        <dbReference type="ARBA" id="ARBA00023212"/>
    </source>
</evidence>
<dbReference type="Pfam" id="PF15309">
    <property type="entry name" value="ALMS_motif"/>
    <property type="match status" value="1"/>
</dbReference>
<feature type="coiled-coil region" evidence="4">
    <location>
        <begin position="289"/>
        <end position="319"/>
    </location>
</feature>
<dbReference type="Ensembl" id="ENSLCAT00010047427.1">
    <property type="protein sequence ID" value="ENSLCAP00010046313.1"/>
    <property type="gene ID" value="ENSLCAG00010021479.1"/>
</dbReference>
<dbReference type="GO" id="GO:0046599">
    <property type="term" value="P:regulation of centriole replication"/>
    <property type="evidence" value="ECO:0007669"/>
    <property type="project" value="TreeGrafter"/>
</dbReference>
<dbReference type="InterPro" id="IPR029299">
    <property type="entry name" value="ALMS_motif"/>
</dbReference>
<evidence type="ECO:0000256" key="1">
    <source>
        <dbReference type="ARBA" id="ARBA00004300"/>
    </source>
</evidence>
<comment type="subcellular location">
    <subcellularLocation>
        <location evidence="1">Cytoplasm</location>
        <location evidence="1">Cytoskeleton</location>
        <location evidence="1">Microtubule organizing center</location>
        <location evidence="1">Centrosome</location>
    </subcellularLocation>
</comment>
<protein>
    <recommendedName>
        <fullName evidence="6">ALMS motif domain-containing protein</fullName>
    </recommendedName>
</protein>
<evidence type="ECO:0000313" key="7">
    <source>
        <dbReference type="Ensembl" id="ENSLCAP00010046313.1"/>
    </source>
</evidence>
<dbReference type="GeneTree" id="ENSGT00940000153123"/>
<feature type="compositionally biased region" description="Low complexity" evidence="5">
    <location>
        <begin position="39"/>
        <end position="60"/>
    </location>
</feature>
<dbReference type="GO" id="GO:0005829">
    <property type="term" value="C:cytosol"/>
    <property type="evidence" value="ECO:0007669"/>
    <property type="project" value="TreeGrafter"/>
</dbReference>
<dbReference type="AlphaFoldDB" id="A0A4W6F6L1"/>
<feature type="region of interest" description="Disordered" evidence="5">
    <location>
        <begin position="213"/>
        <end position="248"/>
    </location>
</feature>
<dbReference type="PANTHER" id="PTHR21553:SF24">
    <property type="entry name" value="(E2-INDEPENDENT) E3 UBIQUITIN-CONJUGATING ENZYME FATS"/>
    <property type="match status" value="1"/>
</dbReference>
<dbReference type="Proteomes" id="UP000314980">
    <property type="component" value="Unassembled WGS sequence"/>
</dbReference>
<keyword evidence="4" id="KW-0175">Coiled coil</keyword>
<feature type="domain" description="ALMS motif" evidence="6">
    <location>
        <begin position="273"/>
        <end position="391"/>
    </location>
</feature>
<feature type="region of interest" description="Disordered" evidence="5">
    <location>
        <begin position="143"/>
        <end position="164"/>
    </location>
</feature>
<feature type="region of interest" description="Disordered" evidence="5">
    <location>
        <begin position="1"/>
        <end position="78"/>
    </location>
</feature>
<organism evidence="7 8">
    <name type="scientific">Lates calcarifer</name>
    <name type="common">Barramundi</name>
    <name type="synonym">Holocentrus calcarifer</name>
    <dbReference type="NCBI Taxonomy" id="8187"/>
    <lineage>
        <taxon>Eukaryota</taxon>
        <taxon>Metazoa</taxon>
        <taxon>Chordata</taxon>
        <taxon>Craniata</taxon>
        <taxon>Vertebrata</taxon>
        <taxon>Euteleostomi</taxon>
        <taxon>Actinopterygii</taxon>
        <taxon>Neopterygii</taxon>
        <taxon>Teleostei</taxon>
        <taxon>Neoteleostei</taxon>
        <taxon>Acanthomorphata</taxon>
        <taxon>Carangaria</taxon>
        <taxon>Carangaria incertae sedis</taxon>
        <taxon>Centropomidae</taxon>
        <taxon>Lates</taxon>
    </lineage>
</organism>
<evidence type="ECO:0000256" key="5">
    <source>
        <dbReference type="SAM" id="MobiDB-lite"/>
    </source>
</evidence>
<evidence type="ECO:0000256" key="4">
    <source>
        <dbReference type="SAM" id="Coils"/>
    </source>
</evidence>
<feature type="compositionally biased region" description="Basic and acidic residues" evidence="5">
    <location>
        <begin position="1"/>
        <end position="11"/>
    </location>
</feature>
<evidence type="ECO:0000259" key="6">
    <source>
        <dbReference type="Pfam" id="PF15309"/>
    </source>
</evidence>
<dbReference type="PANTHER" id="PTHR21553">
    <property type="entry name" value="ALMS1-RELATED"/>
    <property type="match status" value="1"/>
</dbReference>
<keyword evidence="2" id="KW-0963">Cytoplasm</keyword>
<feature type="compositionally biased region" description="Polar residues" evidence="5">
    <location>
        <begin position="229"/>
        <end position="238"/>
    </location>
</feature>
<evidence type="ECO:0000256" key="2">
    <source>
        <dbReference type="ARBA" id="ARBA00022490"/>
    </source>
</evidence>
<accession>A0A4W6F6L1</accession>
<dbReference type="InParanoid" id="A0A4W6F6L1"/>
<keyword evidence="8" id="KW-1185">Reference proteome</keyword>
<feature type="compositionally biased region" description="Polar residues" evidence="5">
    <location>
        <begin position="61"/>
        <end position="72"/>
    </location>
</feature>
<sequence length="394" mass="44235">MQNDLLRDPAGDHVPVLNDRTTSMPALNKEQTGRAWRHQGVPSFSRGSSSCGSTSLYESSLGSQDSLQTGFFSPSERRGSWERAHIMQAPRKEQAQLSYLSPVKIGWLPIQRRVMMVADACNQNQFLDHSAGQVKLKQPITPTFHTNQATPKAEDGEVKGSHTSSRALGVKKCWTADQGPPIIKQTPTQHQSPEEVLALNAAAIIANIKLQRQLSKKKTPNGNSEKDSTASPLGNTVTDMGMKPHPDQSPVQRRNLVHAAFVPLSLDPERSPETVSLQEALQRSRPDFISRSQGRVQELERRAQERRELAQSIAALRQRRAHSARSTSLNDNHFKPRDRAVTGKEMQLRSKRMSAEVKRKKDEEKTREVCLSNRQRVDLFKKKLLDQILQRSNN</sequence>